<dbReference type="Proteomes" id="UP001642484">
    <property type="component" value="Unassembled WGS sequence"/>
</dbReference>
<dbReference type="EMBL" id="CAXAMN010011914">
    <property type="protein sequence ID" value="CAK9036645.1"/>
    <property type="molecule type" value="Genomic_DNA"/>
</dbReference>
<name>A0ABP0LBV8_9DINO</name>
<keyword evidence="2" id="KW-1185">Reference proteome</keyword>
<evidence type="ECO:0000313" key="1">
    <source>
        <dbReference type="EMBL" id="CAK9036645.1"/>
    </source>
</evidence>
<sequence>MTLRIEINGLELKVALRSSNTGGFRQVRCFHLPTGLEHTKTIVLAAYQDLLSEASGRDPDEERSEIHFHCLLLITAGLSVWLWGDKKKDLENKSRHPLMSMMLMMRFTKNDPPPKSD</sequence>
<organism evidence="1 2">
    <name type="scientific">Durusdinium trenchii</name>
    <dbReference type="NCBI Taxonomy" id="1381693"/>
    <lineage>
        <taxon>Eukaryota</taxon>
        <taxon>Sar</taxon>
        <taxon>Alveolata</taxon>
        <taxon>Dinophyceae</taxon>
        <taxon>Suessiales</taxon>
        <taxon>Symbiodiniaceae</taxon>
        <taxon>Durusdinium</taxon>
    </lineage>
</organism>
<protein>
    <submittedName>
        <fullName evidence="1">Uncharacterized protein</fullName>
    </submittedName>
</protein>
<evidence type="ECO:0000313" key="2">
    <source>
        <dbReference type="Proteomes" id="UP001642484"/>
    </source>
</evidence>
<accession>A0ABP0LBV8</accession>
<proteinExistence type="predicted"/>
<gene>
    <name evidence="1" type="ORF">CCMP2556_LOCUS20367</name>
</gene>
<comment type="caution">
    <text evidence="1">The sequence shown here is derived from an EMBL/GenBank/DDBJ whole genome shotgun (WGS) entry which is preliminary data.</text>
</comment>
<reference evidence="1 2" key="1">
    <citation type="submission" date="2024-02" db="EMBL/GenBank/DDBJ databases">
        <authorList>
            <person name="Chen Y."/>
            <person name="Shah S."/>
            <person name="Dougan E. K."/>
            <person name="Thang M."/>
            <person name="Chan C."/>
        </authorList>
    </citation>
    <scope>NUCLEOTIDE SEQUENCE [LARGE SCALE GENOMIC DNA]</scope>
</reference>